<proteinExistence type="predicted"/>
<gene>
    <name evidence="3" type="ORF">G5B37_01905</name>
</gene>
<keyword evidence="1" id="KW-0472">Membrane</keyword>
<keyword evidence="1" id="KW-1133">Transmembrane helix</keyword>
<reference evidence="3 4" key="1">
    <citation type="submission" date="2020-02" db="EMBL/GenBank/DDBJ databases">
        <title>Complete genome sequence of Flavobacteriaceae bacterium.</title>
        <authorList>
            <person name="Kim S.-J."/>
            <person name="Kim Y.-S."/>
            <person name="Kim K.-H."/>
        </authorList>
    </citation>
    <scope>NUCLEOTIDE SEQUENCE [LARGE SCALE GENOMIC DNA]</scope>
    <source>
        <strain evidence="3 4">RR4-40</strain>
    </source>
</reference>
<feature type="transmembrane region" description="Helical" evidence="1">
    <location>
        <begin position="7"/>
        <end position="27"/>
    </location>
</feature>
<evidence type="ECO:0000256" key="1">
    <source>
        <dbReference type="SAM" id="Phobius"/>
    </source>
</evidence>
<accession>A0A6G6GIN4</accession>
<dbReference type="KEGG" id="mgel:G5B37_01905"/>
<dbReference type="AlphaFoldDB" id="A0A6G6GIN4"/>
<dbReference type="EMBL" id="CP049057">
    <property type="protein sequence ID" value="QIE58360.1"/>
    <property type="molecule type" value="Genomic_DNA"/>
</dbReference>
<dbReference type="Pfam" id="PF02470">
    <property type="entry name" value="MlaD"/>
    <property type="match status" value="1"/>
</dbReference>
<dbReference type="Proteomes" id="UP000505306">
    <property type="component" value="Chromosome"/>
</dbReference>
<organism evidence="3 4">
    <name type="scientific">Rasiella rasia</name>
    <dbReference type="NCBI Taxonomy" id="2744027"/>
    <lineage>
        <taxon>Bacteria</taxon>
        <taxon>Pseudomonadati</taxon>
        <taxon>Bacteroidota</taxon>
        <taxon>Flavobacteriia</taxon>
        <taxon>Flavobacteriales</taxon>
        <taxon>Flavobacteriaceae</taxon>
        <taxon>Rasiella</taxon>
    </lineage>
</organism>
<sequence length="316" mass="34576">MKLSREVKTGILAIGAILLFIFGYSYLKGTNLLEKNRTFYVEYGNVEGLAKGAPVTINGLKVGKVQAIDFGEERGKLVVEFTVEKDFDFSKNSIVRIYSSGLIGGKSLGIFPIYDDSGVAESGDYLSGEVQMGMLDEFSKTLAPLEQKLEGTLSVVDSLLISFIEIIDEDTRTDLKSAIANLSNAANNFSALTGKADRILGKNGEKLDRTFTNLDVTTKNFATLSDSLAKIEVGQMLQNLEDATAGLKEVVDKVNSADGSVGKLLNDDKVYQNLEGATRQLEELLQDMKLNPKRYVHFSLFGKRDKGYDPPADPEK</sequence>
<dbReference type="InterPro" id="IPR052336">
    <property type="entry name" value="MlaD_Phospholipid_Transporter"/>
</dbReference>
<evidence type="ECO:0000313" key="3">
    <source>
        <dbReference type="EMBL" id="QIE58360.1"/>
    </source>
</evidence>
<name>A0A6G6GIN4_9FLAO</name>
<dbReference type="PANTHER" id="PTHR33371">
    <property type="entry name" value="INTERMEMBRANE PHOSPHOLIPID TRANSPORT SYSTEM BINDING PROTEIN MLAD-RELATED"/>
    <property type="match status" value="1"/>
</dbReference>
<feature type="domain" description="Mce/MlaD" evidence="2">
    <location>
        <begin position="36"/>
        <end position="110"/>
    </location>
</feature>
<protein>
    <submittedName>
        <fullName evidence="3">MCE family protein</fullName>
    </submittedName>
</protein>
<dbReference type="PANTHER" id="PTHR33371:SF4">
    <property type="entry name" value="INTERMEMBRANE PHOSPHOLIPID TRANSPORT SYSTEM BINDING PROTEIN MLAD"/>
    <property type="match status" value="1"/>
</dbReference>
<keyword evidence="4" id="KW-1185">Reference proteome</keyword>
<dbReference type="InterPro" id="IPR003399">
    <property type="entry name" value="Mce/MlaD"/>
</dbReference>
<evidence type="ECO:0000313" key="4">
    <source>
        <dbReference type="Proteomes" id="UP000505306"/>
    </source>
</evidence>
<keyword evidence="1" id="KW-0812">Transmembrane</keyword>
<dbReference type="RefSeq" id="WP_164678366.1">
    <property type="nucleotide sequence ID" value="NZ_CP049057.1"/>
</dbReference>
<evidence type="ECO:0000259" key="2">
    <source>
        <dbReference type="Pfam" id="PF02470"/>
    </source>
</evidence>